<keyword evidence="2" id="KW-1185">Reference proteome</keyword>
<evidence type="ECO:0000313" key="1">
    <source>
        <dbReference type="EMBL" id="MDP1026393.1"/>
    </source>
</evidence>
<gene>
    <name evidence="1" type="ORF">Q5H91_04145</name>
</gene>
<evidence type="ECO:0000313" key="2">
    <source>
        <dbReference type="Proteomes" id="UP001230685"/>
    </source>
</evidence>
<dbReference type="RefSeq" id="WP_305171949.1">
    <property type="nucleotide sequence ID" value="NZ_JAUUDS010000001.1"/>
</dbReference>
<reference evidence="1 2" key="1">
    <citation type="submission" date="2023-07" db="EMBL/GenBank/DDBJ databases">
        <authorList>
            <person name="Kim M.K."/>
        </authorList>
    </citation>
    <scope>NUCLEOTIDE SEQUENCE [LARGE SCALE GENOMIC DNA]</scope>
    <source>
        <strain evidence="1 2">KR1UV-12</strain>
    </source>
</reference>
<sequence>MNGVDIIGQLLRGYAPLIAIWPAGSIKAGALAEGQLGIVVRSISITDQQPLAWEPTVRSTERVSVTVRAQTYRDQVATMKLIRRACTSVVADAIGDARRISVLTAGTGPDVNGPGNTFEQAQDFRVSFDAPA</sequence>
<evidence type="ECO:0008006" key="3">
    <source>
        <dbReference type="Google" id="ProtNLM"/>
    </source>
</evidence>
<dbReference type="Proteomes" id="UP001230685">
    <property type="component" value="Unassembled WGS sequence"/>
</dbReference>
<proteinExistence type="predicted"/>
<dbReference type="EMBL" id="JAUUDS010000001">
    <property type="protein sequence ID" value="MDP1026393.1"/>
    <property type="molecule type" value="Genomic_DNA"/>
</dbReference>
<organism evidence="1 2">
    <name type="scientific">Sphingomonas aurea</name>
    <dbReference type="NCBI Taxonomy" id="3063994"/>
    <lineage>
        <taxon>Bacteria</taxon>
        <taxon>Pseudomonadati</taxon>
        <taxon>Pseudomonadota</taxon>
        <taxon>Alphaproteobacteria</taxon>
        <taxon>Sphingomonadales</taxon>
        <taxon>Sphingomonadaceae</taxon>
        <taxon>Sphingomonas</taxon>
    </lineage>
</organism>
<accession>A0ABT9EIE0</accession>
<comment type="caution">
    <text evidence="1">The sequence shown here is derived from an EMBL/GenBank/DDBJ whole genome shotgun (WGS) entry which is preliminary data.</text>
</comment>
<name>A0ABT9EIE0_9SPHN</name>
<protein>
    <recommendedName>
        <fullName evidence="3">DUF3168 domain-containing protein</fullName>
    </recommendedName>
</protein>